<dbReference type="PANTHER" id="PTHR43479:SF11">
    <property type="entry name" value="ACREF_ENVCD OPERON REPRESSOR-RELATED"/>
    <property type="match status" value="1"/>
</dbReference>
<evidence type="ECO:0000313" key="4">
    <source>
        <dbReference type="EMBL" id="MVB10621.1"/>
    </source>
</evidence>
<dbReference type="GO" id="GO:0003677">
    <property type="term" value="F:DNA binding"/>
    <property type="evidence" value="ECO:0007669"/>
    <property type="project" value="UniProtKB-UniRule"/>
</dbReference>
<dbReference type="OrthoDB" id="2040566at2"/>
<accession>A0A6N8HXP3</accession>
<feature type="domain" description="HTH tetR-type" evidence="3">
    <location>
        <begin position="4"/>
        <end position="64"/>
    </location>
</feature>
<gene>
    <name evidence="4" type="ORF">CAFE_13160</name>
    <name evidence="5" type="ORF">HCR03_05165</name>
</gene>
<dbReference type="InterPro" id="IPR009057">
    <property type="entry name" value="Homeodomain-like_sf"/>
</dbReference>
<feature type="DNA-binding region" description="H-T-H motif" evidence="2">
    <location>
        <begin position="27"/>
        <end position="46"/>
    </location>
</feature>
<evidence type="ECO:0000256" key="2">
    <source>
        <dbReference type="PROSITE-ProRule" id="PRU00335"/>
    </source>
</evidence>
<organism evidence="4 6">
    <name type="scientific">Caproicibacter fermentans</name>
    <dbReference type="NCBI Taxonomy" id="2576756"/>
    <lineage>
        <taxon>Bacteria</taxon>
        <taxon>Bacillati</taxon>
        <taxon>Bacillota</taxon>
        <taxon>Clostridia</taxon>
        <taxon>Eubacteriales</taxon>
        <taxon>Acutalibacteraceae</taxon>
        <taxon>Caproicibacter</taxon>
    </lineage>
</organism>
<dbReference type="KEGG" id="cfem:HCR03_05165"/>
<dbReference type="RefSeq" id="WP_066647878.1">
    <property type="nucleotide sequence ID" value="NZ_CP060286.1"/>
</dbReference>
<evidence type="ECO:0000313" key="5">
    <source>
        <dbReference type="EMBL" id="QNK41647.1"/>
    </source>
</evidence>
<sequence>MNREERKKEYLKCFIKTFSENGIDRTPVKKLAGEAKMNEASIYQYFKNKDEIVVECVRLYLEGELERLLQVLSDPEEDFESRVRSFLNLSYETADEAKFIIQVLTSPTYSVMCSPIVHDFSKRILSTSSHADAEDEDDSAAKESAVQLLLLSIMIGDRVLGESSLLRVQVECLLHLLDHDGGMGTGVLQDRSFSQRNSA</sequence>
<dbReference type="InterPro" id="IPR001647">
    <property type="entry name" value="HTH_TetR"/>
</dbReference>
<evidence type="ECO:0000313" key="7">
    <source>
        <dbReference type="Proteomes" id="UP000515909"/>
    </source>
</evidence>
<evidence type="ECO:0000256" key="1">
    <source>
        <dbReference type="ARBA" id="ARBA00023125"/>
    </source>
</evidence>
<dbReference type="PANTHER" id="PTHR43479">
    <property type="entry name" value="ACREF/ENVCD OPERON REPRESSOR-RELATED"/>
    <property type="match status" value="1"/>
</dbReference>
<dbReference type="SUPFAM" id="SSF46689">
    <property type="entry name" value="Homeodomain-like"/>
    <property type="match status" value="1"/>
</dbReference>
<dbReference type="Gene3D" id="1.10.357.10">
    <property type="entry name" value="Tetracycline Repressor, domain 2"/>
    <property type="match status" value="1"/>
</dbReference>
<protein>
    <submittedName>
        <fullName evidence="4">Bacterial regulatory proteins, tetR family</fullName>
    </submittedName>
    <submittedName>
        <fullName evidence="5">TetR/AcrR family transcriptional regulator</fullName>
    </submittedName>
</protein>
<dbReference type="Pfam" id="PF00440">
    <property type="entry name" value="TetR_N"/>
    <property type="match status" value="1"/>
</dbReference>
<reference evidence="4 6" key="1">
    <citation type="submission" date="2019-09" db="EMBL/GenBank/DDBJ databases">
        <title>Genome sequence of Clostridium sp. EA1.</title>
        <authorList>
            <person name="Poehlein A."/>
            <person name="Bengelsdorf F.R."/>
            <person name="Daniel R."/>
        </authorList>
    </citation>
    <scope>NUCLEOTIDE SEQUENCE [LARGE SCALE GENOMIC DNA]</scope>
    <source>
        <strain evidence="4 6">EA1</strain>
    </source>
</reference>
<name>A0A6N8HXP3_9FIRM</name>
<evidence type="ECO:0000259" key="3">
    <source>
        <dbReference type="PROSITE" id="PS50977"/>
    </source>
</evidence>
<dbReference type="PROSITE" id="PS50977">
    <property type="entry name" value="HTH_TETR_2"/>
    <property type="match status" value="1"/>
</dbReference>
<keyword evidence="1 2" id="KW-0238">DNA-binding</keyword>
<proteinExistence type="predicted"/>
<reference evidence="5 7" key="2">
    <citation type="submission" date="2020-08" db="EMBL/GenBank/DDBJ databases">
        <title>The isolate Caproiciproducens sp. 7D4C2 produces n-caproate at mildly acidic conditions from hexoses: genome and rBOX comparison with related strains and chain-elongating bacteria.</title>
        <authorList>
            <person name="Esquivel-Elizondo S."/>
            <person name="Bagci C."/>
            <person name="Temovska M."/>
            <person name="Jeon B.S."/>
            <person name="Bessarab I."/>
            <person name="Williams R.B.H."/>
            <person name="Huson D.H."/>
            <person name="Angenent L.T."/>
        </authorList>
    </citation>
    <scope>NUCLEOTIDE SEQUENCE [LARGE SCALE GENOMIC DNA]</scope>
    <source>
        <strain evidence="5 7">7D4C2</strain>
    </source>
</reference>
<dbReference type="EMBL" id="CP060286">
    <property type="protein sequence ID" value="QNK41647.1"/>
    <property type="molecule type" value="Genomic_DNA"/>
</dbReference>
<dbReference type="EMBL" id="VWXL01000046">
    <property type="protein sequence ID" value="MVB10621.1"/>
    <property type="molecule type" value="Genomic_DNA"/>
</dbReference>
<dbReference type="Proteomes" id="UP000515909">
    <property type="component" value="Chromosome"/>
</dbReference>
<evidence type="ECO:0000313" key="6">
    <source>
        <dbReference type="Proteomes" id="UP000469440"/>
    </source>
</evidence>
<dbReference type="Proteomes" id="UP000469440">
    <property type="component" value="Unassembled WGS sequence"/>
</dbReference>
<accession>A0A7G8TDF6</accession>
<dbReference type="AlphaFoldDB" id="A0A6N8HXP3"/>
<keyword evidence="6" id="KW-1185">Reference proteome</keyword>
<dbReference type="InterPro" id="IPR050624">
    <property type="entry name" value="HTH-type_Tx_Regulator"/>
</dbReference>